<keyword evidence="2" id="KW-0446">Lipid-binding</keyword>
<comment type="caution">
    <text evidence="3">The sequence shown here is derived from an EMBL/GenBank/DDBJ whole genome shotgun (WGS) entry which is preliminary data.</text>
</comment>
<dbReference type="EMBL" id="JAHBCL010000022">
    <property type="protein sequence ID" value="MBS7527610.1"/>
    <property type="molecule type" value="Genomic_DNA"/>
</dbReference>
<dbReference type="PANTHER" id="PTHR33434:SF3">
    <property type="entry name" value="DEGV DOMAIN-CONTAINING PROTEIN YITS"/>
    <property type="match status" value="1"/>
</dbReference>
<evidence type="ECO:0000256" key="2">
    <source>
        <dbReference type="ARBA" id="ARBA00023121"/>
    </source>
</evidence>
<dbReference type="Gene3D" id="3.30.1180.10">
    <property type="match status" value="1"/>
</dbReference>
<accession>A0ABS5PR11</accession>
<organism evidence="3 4">
    <name type="scientific">Fusibacter paucivorans</name>
    <dbReference type="NCBI Taxonomy" id="76009"/>
    <lineage>
        <taxon>Bacteria</taxon>
        <taxon>Bacillati</taxon>
        <taxon>Bacillota</taxon>
        <taxon>Clostridia</taxon>
        <taxon>Eubacteriales</taxon>
        <taxon>Eubacteriales Family XII. Incertae Sedis</taxon>
        <taxon>Fusibacter</taxon>
    </lineage>
</organism>
<dbReference type="PANTHER" id="PTHR33434">
    <property type="entry name" value="DEGV DOMAIN-CONTAINING PROTEIN DR_1986-RELATED"/>
    <property type="match status" value="1"/>
</dbReference>
<dbReference type="InterPro" id="IPR050270">
    <property type="entry name" value="DegV_domain_contain"/>
</dbReference>
<gene>
    <name evidence="3" type="ORF">KHM83_13070</name>
</gene>
<dbReference type="Gene3D" id="3.40.50.10440">
    <property type="entry name" value="Dihydroxyacetone kinase, domain 1"/>
    <property type="match status" value="1"/>
</dbReference>
<evidence type="ECO:0000313" key="4">
    <source>
        <dbReference type="Proteomes" id="UP000746471"/>
    </source>
</evidence>
<sequence>MSIKIITDSCCDLPLDFVEANADRLHVIGMPIQFDDETRIDDLGKTYSHKAFYNILRQGKMPNTSQINAYRFEMLFKEYIAAGFEVVYLGFSSGMSGTFNSAVIAKNLILEQFPNARIEVVDTLSASIGQGVLAVEALMRAEAGMSFDALIEWIESYKLKCHHWFGVNDLNYLKNGGRISATTALVGNVLNVKPTLTVDQFGVLKPYSNVRGRKKSISLLAQKLEKHLDRQEAKAILIGHGNCLDDVLLLKELIEEQGNIPNVIVSELSMTIASHVGPDMIAIAFLGDDRTLS</sequence>
<comment type="function">
    <text evidence="1">May bind long-chain fatty acids, such as palmitate, and may play a role in lipid transport or fatty acid metabolism.</text>
</comment>
<dbReference type="SUPFAM" id="SSF82549">
    <property type="entry name" value="DAK1/DegV-like"/>
    <property type="match status" value="1"/>
</dbReference>
<proteinExistence type="predicted"/>
<keyword evidence="4" id="KW-1185">Reference proteome</keyword>
<name>A0ABS5PR11_9FIRM</name>
<reference evidence="3 4" key="1">
    <citation type="submission" date="2021-05" db="EMBL/GenBank/DDBJ databases">
        <title>Fusibacter ferrireducens sp. nov., an anaerobic, sulfur- and Fe-reducing bacterium isolated from the mangrove sediment.</title>
        <authorList>
            <person name="Qiu D."/>
        </authorList>
    </citation>
    <scope>NUCLEOTIDE SEQUENCE [LARGE SCALE GENOMIC DNA]</scope>
    <source>
        <strain evidence="3 4">DSM 12116</strain>
    </source>
</reference>
<dbReference type="PROSITE" id="PS51482">
    <property type="entry name" value="DEGV"/>
    <property type="match status" value="1"/>
</dbReference>
<dbReference type="Pfam" id="PF02645">
    <property type="entry name" value="DegV"/>
    <property type="match status" value="1"/>
</dbReference>
<dbReference type="NCBIfam" id="TIGR00762">
    <property type="entry name" value="DegV"/>
    <property type="match status" value="1"/>
</dbReference>
<dbReference type="Gene3D" id="2.20.28.50">
    <property type="entry name" value="degv family protein"/>
    <property type="match status" value="1"/>
</dbReference>
<protein>
    <submittedName>
        <fullName evidence="3">DegV family protein</fullName>
    </submittedName>
</protein>
<dbReference type="RefSeq" id="WP_213237472.1">
    <property type="nucleotide sequence ID" value="NZ_JAHBCL010000022.1"/>
</dbReference>
<dbReference type="InterPro" id="IPR003797">
    <property type="entry name" value="DegV"/>
</dbReference>
<dbReference type="InterPro" id="IPR043168">
    <property type="entry name" value="DegV_C"/>
</dbReference>
<evidence type="ECO:0000256" key="1">
    <source>
        <dbReference type="ARBA" id="ARBA00003238"/>
    </source>
</evidence>
<dbReference type="Proteomes" id="UP000746471">
    <property type="component" value="Unassembled WGS sequence"/>
</dbReference>
<evidence type="ECO:0000313" key="3">
    <source>
        <dbReference type="EMBL" id="MBS7527610.1"/>
    </source>
</evidence>